<dbReference type="GO" id="GO:0008270">
    <property type="term" value="F:zinc ion binding"/>
    <property type="evidence" value="ECO:0007669"/>
    <property type="project" value="UniProtKB-KW"/>
</dbReference>
<feature type="compositionally biased region" description="Acidic residues" evidence="2">
    <location>
        <begin position="316"/>
        <end position="332"/>
    </location>
</feature>
<dbReference type="PANTHER" id="PTHR23002">
    <property type="entry name" value="ZINC FINGER CCHC DOMAIN CONTAINING PROTEIN"/>
    <property type="match status" value="1"/>
</dbReference>
<feature type="domain" description="CCHC-type" evidence="3">
    <location>
        <begin position="262"/>
        <end position="279"/>
    </location>
</feature>
<keyword evidence="1" id="KW-0862">Zinc</keyword>
<keyword evidence="1" id="KW-0863">Zinc-finger</keyword>
<proteinExistence type="predicted"/>
<feature type="region of interest" description="Disordered" evidence="2">
    <location>
        <begin position="395"/>
        <end position="451"/>
    </location>
</feature>
<dbReference type="Gene3D" id="4.10.60.10">
    <property type="entry name" value="Zinc finger, CCHC-type"/>
    <property type="match status" value="1"/>
</dbReference>
<keyword evidence="1" id="KW-0479">Metal-binding</keyword>
<feature type="compositionally biased region" description="Basic residues" evidence="2">
    <location>
        <begin position="407"/>
        <end position="424"/>
    </location>
</feature>
<feature type="compositionally biased region" description="Polar residues" evidence="2">
    <location>
        <begin position="395"/>
        <end position="404"/>
    </location>
</feature>
<gene>
    <name evidence="4" type="ORF">LRAMOSA11488</name>
</gene>
<dbReference type="OrthoDB" id="2280262at2759"/>
<dbReference type="AlphaFoldDB" id="A0A077WX91"/>
<feature type="compositionally biased region" description="Basic and acidic residues" evidence="2">
    <location>
        <begin position="333"/>
        <end position="344"/>
    </location>
</feature>
<evidence type="ECO:0000313" key="4">
    <source>
        <dbReference type="EMBL" id="CDS11844.1"/>
    </source>
</evidence>
<dbReference type="InterPro" id="IPR036875">
    <property type="entry name" value="Znf_CCHC_sf"/>
</dbReference>
<dbReference type="SMART" id="SM00343">
    <property type="entry name" value="ZnF_C2HC"/>
    <property type="match status" value="2"/>
</dbReference>
<name>A0A077WX91_9FUNG</name>
<dbReference type="SUPFAM" id="SSF57756">
    <property type="entry name" value="Retrovirus zinc finger-like domains"/>
    <property type="match status" value="1"/>
</dbReference>
<feature type="domain" description="CCHC-type" evidence="3">
    <location>
        <begin position="243"/>
        <end position="258"/>
    </location>
</feature>
<dbReference type="EMBL" id="LK023353">
    <property type="protein sequence ID" value="CDS11844.1"/>
    <property type="molecule type" value="Genomic_DNA"/>
</dbReference>
<protein>
    <recommendedName>
        <fullName evidence="3">CCHC-type domain-containing protein</fullName>
    </recommendedName>
</protein>
<evidence type="ECO:0000256" key="2">
    <source>
        <dbReference type="SAM" id="MobiDB-lite"/>
    </source>
</evidence>
<dbReference type="InterPro" id="IPR001878">
    <property type="entry name" value="Znf_CCHC"/>
</dbReference>
<evidence type="ECO:0000259" key="3">
    <source>
        <dbReference type="PROSITE" id="PS50158"/>
    </source>
</evidence>
<dbReference type="InterPro" id="IPR051714">
    <property type="entry name" value="Znf_CCHC_NABP"/>
</dbReference>
<dbReference type="PROSITE" id="PS50158">
    <property type="entry name" value="ZF_CCHC"/>
    <property type="match status" value="2"/>
</dbReference>
<dbReference type="Pfam" id="PF00098">
    <property type="entry name" value="zf-CCHC"/>
    <property type="match status" value="1"/>
</dbReference>
<sequence length="451" mass="50230">MVTTDSVPWSQVAAKGAGLKVLTRARHADSNTNLSTEILYEHPDFQDQQLARKAATIVRQALTPDSVLFSFPPSTFAHRTEAYDAISKEIGPLADVRPLSLYSTNARGDLLIEAKFQSPEDTTKAIQSGIIVDDVLYKASPSVQGVEKPLVRVQLNLLRMATGEELKDGLLSSLRYYGKVYQIRRLLCNGYFEGQLTITLDPSHGYKDAKGQNQYSQPLQRMLYLEKWDVFAPASFKGAQPICYYCRQAGHIRSDCPDLAKRRCFGCGETGHTKRFCKKLLPLEEDHATLETELIDKYIEDTTADQTDAAVPSSPVEDEQEHEISMDEDQPIVEEKTDKARHESDEEMDMTEEDQKTKDKAEKDPSSSILASQWAPYDCATTMKVDSQAEMLNLSKVNDTTKAKSATVKRKILKHSASIHKKPGKPATPSLLKPIVPPPINKSSSSAHRAQ</sequence>
<accession>A0A077WX91</accession>
<feature type="region of interest" description="Disordered" evidence="2">
    <location>
        <begin position="305"/>
        <end position="369"/>
    </location>
</feature>
<organism evidence="4">
    <name type="scientific">Lichtheimia ramosa</name>
    <dbReference type="NCBI Taxonomy" id="688394"/>
    <lineage>
        <taxon>Eukaryota</taxon>
        <taxon>Fungi</taxon>
        <taxon>Fungi incertae sedis</taxon>
        <taxon>Mucoromycota</taxon>
        <taxon>Mucoromycotina</taxon>
        <taxon>Mucoromycetes</taxon>
        <taxon>Mucorales</taxon>
        <taxon>Lichtheimiaceae</taxon>
        <taxon>Lichtheimia</taxon>
    </lineage>
</organism>
<feature type="compositionally biased region" description="Polar residues" evidence="2">
    <location>
        <begin position="441"/>
        <end position="451"/>
    </location>
</feature>
<evidence type="ECO:0000256" key="1">
    <source>
        <dbReference type="PROSITE-ProRule" id="PRU00047"/>
    </source>
</evidence>
<feature type="compositionally biased region" description="Basic and acidic residues" evidence="2">
    <location>
        <begin position="353"/>
        <end position="365"/>
    </location>
</feature>
<reference evidence="4" key="1">
    <citation type="journal article" date="2014" name="Genome Announc.">
        <title>De novo whole-genome sequence and genome annotation of Lichtheimia ramosa.</title>
        <authorList>
            <person name="Linde J."/>
            <person name="Schwartze V."/>
            <person name="Binder U."/>
            <person name="Lass-Florl C."/>
            <person name="Voigt K."/>
            <person name="Horn F."/>
        </authorList>
    </citation>
    <scope>NUCLEOTIDE SEQUENCE</scope>
    <source>
        <strain evidence="4">JMRC FSU:6197</strain>
    </source>
</reference>
<dbReference type="GO" id="GO:0003676">
    <property type="term" value="F:nucleic acid binding"/>
    <property type="evidence" value="ECO:0007669"/>
    <property type="project" value="InterPro"/>
</dbReference>